<keyword evidence="3" id="KW-1185">Reference proteome</keyword>
<dbReference type="InterPro" id="IPR029068">
    <property type="entry name" value="Glyas_Bleomycin-R_OHBP_Dase"/>
</dbReference>
<sequence>MPRLNTLIIYARNMQRSAQFYHQHFDFETTGEIIEGLIELKSKSGINILIHQAAKSVKLGQATVKLSFDVQDIEQFITQSEQQGLIFGAIHHANGYCFDNTKDPDGNSVSISSRTFRNISN</sequence>
<dbReference type="PROSITE" id="PS51819">
    <property type="entry name" value="VOC"/>
    <property type="match status" value="1"/>
</dbReference>
<dbReference type="CDD" id="cd06587">
    <property type="entry name" value="VOC"/>
    <property type="match status" value="1"/>
</dbReference>
<dbReference type="EMBL" id="OANT01000004">
    <property type="protein sequence ID" value="SNX44711.1"/>
    <property type="molecule type" value="Genomic_DNA"/>
</dbReference>
<evidence type="ECO:0000259" key="1">
    <source>
        <dbReference type="PROSITE" id="PS51819"/>
    </source>
</evidence>
<evidence type="ECO:0000313" key="3">
    <source>
        <dbReference type="Proteomes" id="UP000219042"/>
    </source>
</evidence>
<dbReference type="AlphaFoldDB" id="A0A240E867"/>
<accession>A0A240E867</accession>
<name>A0A240E867_9GAMM</name>
<dbReference type="Pfam" id="PF12681">
    <property type="entry name" value="Glyoxalase_2"/>
    <property type="match status" value="1"/>
</dbReference>
<gene>
    <name evidence="2" type="ORF">SAMN05421731_10462</name>
</gene>
<dbReference type="RefSeq" id="WP_097078959.1">
    <property type="nucleotide sequence ID" value="NZ_BAABHT010000009.1"/>
</dbReference>
<reference evidence="3" key="1">
    <citation type="submission" date="2016-09" db="EMBL/GenBank/DDBJ databases">
        <authorList>
            <person name="Varghese N."/>
            <person name="Submissions S."/>
        </authorList>
    </citation>
    <scope>NUCLEOTIDE SEQUENCE [LARGE SCALE GENOMIC DNA]</scope>
    <source>
        <strain evidence="3">ANC 4466</strain>
    </source>
</reference>
<protein>
    <submittedName>
        <fullName evidence="2">Glyoxalase-like domain-containing protein</fullName>
    </submittedName>
</protein>
<dbReference type="OrthoDB" id="4762357at2"/>
<feature type="domain" description="VOC" evidence="1">
    <location>
        <begin position="3"/>
        <end position="114"/>
    </location>
</feature>
<dbReference type="Gene3D" id="3.10.180.10">
    <property type="entry name" value="2,3-Dihydroxybiphenyl 1,2-Dioxygenase, domain 1"/>
    <property type="match status" value="1"/>
</dbReference>
<dbReference type="InterPro" id="IPR037523">
    <property type="entry name" value="VOC_core"/>
</dbReference>
<dbReference type="Proteomes" id="UP000219042">
    <property type="component" value="Unassembled WGS sequence"/>
</dbReference>
<proteinExistence type="predicted"/>
<evidence type="ECO:0000313" key="2">
    <source>
        <dbReference type="EMBL" id="SNX44711.1"/>
    </source>
</evidence>
<organism evidence="2 3">
    <name type="scientific">Acinetobacter puyangensis</name>
    <dbReference type="NCBI Taxonomy" id="1096779"/>
    <lineage>
        <taxon>Bacteria</taxon>
        <taxon>Pseudomonadati</taxon>
        <taxon>Pseudomonadota</taxon>
        <taxon>Gammaproteobacteria</taxon>
        <taxon>Moraxellales</taxon>
        <taxon>Moraxellaceae</taxon>
        <taxon>Acinetobacter</taxon>
    </lineage>
</organism>
<dbReference type="SUPFAM" id="SSF54593">
    <property type="entry name" value="Glyoxalase/Bleomycin resistance protein/Dihydroxybiphenyl dioxygenase"/>
    <property type="match status" value="1"/>
</dbReference>
<dbReference type="InterPro" id="IPR025870">
    <property type="entry name" value="Glyoxalase-like_dom"/>
</dbReference>